<dbReference type="RefSeq" id="WP_188656608.1">
    <property type="nucleotide sequence ID" value="NZ_BMIH01000001.1"/>
</dbReference>
<reference evidence="1" key="1">
    <citation type="journal article" date="2014" name="Int. J. Syst. Evol. Microbiol.">
        <title>Complete genome sequence of Corynebacterium casei LMG S-19264T (=DSM 44701T), isolated from a smear-ripened cheese.</title>
        <authorList>
            <consortium name="US DOE Joint Genome Institute (JGI-PGF)"/>
            <person name="Walter F."/>
            <person name="Albersmeier A."/>
            <person name="Kalinowski J."/>
            <person name="Ruckert C."/>
        </authorList>
    </citation>
    <scope>NUCLEOTIDE SEQUENCE</scope>
    <source>
        <strain evidence="1">CGMCC 1.15330</strain>
    </source>
</reference>
<reference evidence="1" key="2">
    <citation type="submission" date="2020-09" db="EMBL/GenBank/DDBJ databases">
        <authorList>
            <person name="Sun Q."/>
            <person name="Zhou Y."/>
        </authorList>
    </citation>
    <scope>NUCLEOTIDE SEQUENCE</scope>
    <source>
        <strain evidence="1">CGMCC 1.15330</strain>
    </source>
</reference>
<comment type="caution">
    <text evidence="1">The sequence shown here is derived from an EMBL/GenBank/DDBJ whole genome shotgun (WGS) entry which is preliminary data.</text>
</comment>
<evidence type="ECO:0000313" key="2">
    <source>
        <dbReference type="Proteomes" id="UP000623067"/>
    </source>
</evidence>
<sequence length="53" mass="5766">MGDYLDAGQTARLECLKLAMTLRDLTPQQKLEFAHQAAAFVGEGKALEQEDAA</sequence>
<proteinExistence type="predicted"/>
<dbReference type="Proteomes" id="UP000623067">
    <property type="component" value="Unassembled WGS sequence"/>
</dbReference>
<keyword evidence="2" id="KW-1185">Reference proteome</keyword>
<name>A0A916STC6_9SPHN</name>
<organism evidence="1 2">
    <name type="scientific">Sphingomonas metalli</name>
    <dbReference type="NCBI Taxonomy" id="1779358"/>
    <lineage>
        <taxon>Bacteria</taxon>
        <taxon>Pseudomonadati</taxon>
        <taxon>Pseudomonadota</taxon>
        <taxon>Alphaproteobacteria</taxon>
        <taxon>Sphingomonadales</taxon>
        <taxon>Sphingomonadaceae</taxon>
        <taxon>Sphingomonas</taxon>
    </lineage>
</organism>
<protein>
    <submittedName>
        <fullName evidence="1">Uncharacterized protein</fullName>
    </submittedName>
</protein>
<evidence type="ECO:0000313" key="1">
    <source>
        <dbReference type="EMBL" id="GGB14865.1"/>
    </source>
</evidence>
<gene>
    <name evidence="1" type="ORF">GCM10011380_00340</name>
</gene>
<accession>A0A916STC6</accession>
<dbReference type="EMBL" id="BMIH01000001">
    <property type="protein sequence ID" value="GGB14865.1"/>
    <property type="molecule type" value="Genomic_DNA"/>
</dbReference>
<dbReference type="AlphaFoldDB" id="A0A916STC6"/>